<keyword evidence="3" id="KW-1185">Reference proteome</keyword>
<dbReference type="AlphaFoldDB" id="A0A558BMA6"/>
<evidence type="ECO:0000256" key="1">
    <source>
        <dbReference type="SAM" id="SignalP"/>
    </source>
</evidence>
<proteinExistence type="predicted"/>
<feature type="chain" id="PRO_5035280573" evidence="1">
    <location>
        <begin position="21"/>
        <end position="159"/>
    </location>
</feature>
<dbReference type="EMBL" id="VMRJ01000006">
    <property type="protein sequence ID" value="TVT37623.1"/>
    <property type="molecule type" value="Genomic_DNA"/>
</dbReference>
<reference evidence="2 3" key="1">
    <citation type="submission" date="2019-07" db="EMBL/GenBank/DDBJ databases">
        <title>Hymenobacter sp. straun FUR1 Genome sequencing and assembly.</title>
        <authorList>
            <person name="Chhetri G."/>
        </authorList>
    </citation>
    <scope>NUCLEOTIDE SEQUENCE [LARGE SCALE GENOMIC DNA]</scope>
    <source>
        <strain evidence="2 3">Fur1</strain>
    </source>
</reference>
<dbReference type="RefSeq" id="WP_144851737.1">
    <property type="nucleotide sequence ID" value="NZ_VMRJ01000006.1"/>
</dbReference>
<organism evidence="2 3">
    <name type="scientific">Hymenobacter setariae</name>
    <dbReference type="NCBI Taxonomy" id="2594794"/>
    <lineage>
        <taxon>Bacteria</taxon>
        <taxon>Pseudomonadati</taxon>
        <taxon>Bacteroidota</taxon>
        <taxon>Cytophagia</taxon>
        <taxon>Cytophagales</taxon>
        <taxon>Hymenobacteraceae</taxon>
        <taxon>Hymenobacter</taxon>
    </lineage>
</organism>
<keyword evidence="1" id="KW-0732">Signal</keyword>
<evidence type="ECO:0000313" key="3">
    <source>
        <dbReference type="Proteomes" id="UP000317624"/>
    </source>
</evidence>
<dbReference type="Proteomes" id="UP000317624">
    <property type="component" value="Unassembled WGS sequence"/>
</dbReference>
<sequence>MFKSLFFYGLFFLAALSGWAQTPNAPFIKISHLGTAGRPIPDLYLTTQEPALDAAQGLDGRYIFQNVCLLTATEFAPLLRYAESYATANKPTSKDTKFGTFAITLGASQPTPLVYTRSKAVVFLQGAAQVLQKQSPEAEKSEAVRRLEATARRLTTAAN</sequence>
<feature type="signal peptide" evidence="1">
    <location>
        <begin position="1"/>
        <end position="20"/>
    </location>
</feature>
<accession>A0A558BMA6</accession>
<protein>
    <submittedName>
        <fullName evidence="2">Uncharacterized protein</fullName>
    </submittedName>
</protein>
<evidence type="ECO:0000313" key="2">
    <source>
        <dbReference type="EMBL" id="TVT37623.1"/>
    </source>
</evidence>
<gene>
    <name evidence="2" type="ORF">FNT36_20820</name>
</gene>
<name>A0A558BMA6_9BACT</name>
<comment type="caution">
    <text evidence="2">The sequence shown here is derived from an EMBL/GenBank/DDBJ whole genome shotgun (WGS) entry which is preliminary data.</text>
</comment>